<dbReference type="Proteomes" id="UP000193136">
    <property type="component" value="Unassembled WGS sequence"/>
</dbReference>
<reference evidence="8 9" key="1">
    <citation type="submission" date="2017-03" db="EMBL/GenBank/DDBJ databases">
        <title>Genome sequence of Geothermobacter sp. EPR-M, Deep-Sea Iron Reducer.</title>
        <authorList>
            <person name="Tully B."/>
            <person name="Savalia P."/>
            <person name="Abuyen K."/>
            <person name="Baughan C."/>
            <person name="Romero E."/>
            <person name="Ronkowski C."/>
            <person name="Torres B."/>
            <person name="Tremblay J."/>
            <person name="Trujillo A."/>
            <person name="Tyler M."/>
            <person name="Perez-Rodriguez I."/>
            <person name="Amend J."/>
        </authorList>
    </citation>
    <scope>NUCLEOTIDE SEQUENCE [LARGE SCALE GENOMIC DNA]</scope>
    <source>
        <strain evidence="8 9">EPR-M</strain>
    </source>
</reference>
<comment type="caution">
    <text evidence="8">The sequence shown here is derived from an EMBL/GenBank/DDBJ whole genome shotgun (WGS) entry which is preliminary data.</text>
</comment>
<keyword evidence="3" id="KW-0472">Membrane</keyword>
<dbReference type="GO" id="GO:0019867">
    <property type="term" value="C:outer membrane"/>
    <property type="evidence" value="ECO:0007669"/>
    <property type="project" value="InterPro"/>
</dbReference>
<evidence type="ECO:0000256" key="1">
    <source>
        <dbReference type="ARBA" id="ARBA00004370"/>
    </source>
</evidence>
<gene>
    <name evidence="8" type="ORF">B5V00_08065</name>
</gene>
<dbReference type="EMBL" id="NAAD01000008">
    <property type="protein sequence ID" value="ORJ60508.1"/>
    <property type="molecule type" value="Genomic_DNA"/>
</dbReference>
<evidence type="ECO:0000256" key="3">
    <source>
        <dbReference type="ARBA" id="ARBA00023136"/>
    </source>
</evidence>
<feature type="domain" description="Glycine zipper 2TM" evidence="6">
    <location>
        <begin position="28"/>
        <end position="69"/>
    </location>
</feature>
<evidence type="ECO:0000256" key="5">
    <source>
        <dbReference type="SAM" id="SignalP"/>
    </source>
</evidence>
<name>A0A1X0Y5W0_9BACT</name>
<protein>
    <recommendedName>
        <fullName evidence="10">Surface antigen</fullName>
    </recommendedName>
</protein>
<dbReference type="InterPro" id="IPR008816">
    <property type="entry name" value="Gly_zipper_2TM_dom"/>
</dbReference>
<proteinExistence type="predicted"/>
<sequence length="156" mass="16391">MKKHLAWFLLLAVVLAGCAPGTGPKQQGGTLLGAGTGALIGSAFGHGHGRLAAVAVGTLAGAMIGQEIGRGLDQQDKLAMERTAQQSLETLPSNQTGTWHNPDNDHSGTLTPIRTYQTAQGTYCREYRQTVTVAGNEESAYGTACREPDGSWKIIN</sequence>
<dbReference type="Pfam" id="PF05433">
    <property type="entry name" value="Rick_17kDa_Anti"/>
    <property type="match status" value="1"/>
</dbReference>
<dbReference type="OrthoDB" id="5402098at2"/>
<accession>A0A1X0Y5W0</accession>
<dbReference type="PANTHER" id="PTHR35603:SF2">
    <property type="entry name" value="OUTER MEMBRANE LIPOPROTEIN"/>
    <property type="match status" value="1"/>
</dbReference>
<evidence type="ECO:0000256" key="4">
    <source>
        <dbReference type="ARBA" id="ARBA00023139"/>
    </source>
</evidence>
<dbReference type="InterPro" id="IPR051407">
    <property type="entry name" value="Bact_OM_lipoprot/Surf_antigen"/>
</dbReference>
<evidence type="ECO:0000259" key="6">
    <source>
        <dbReference type="Pfam" id="PF05433"/>
    </source>
</evidence>
<evidence type="ECO:0000313" key="9">
    <source>
        <dbReference type="Proteomes" id="UP000193136"/>
    </source>
</evidence>
<keyword evidence="4" id="KW-0564">Palmitate</keyword>
<evidence type="ECO:0000259" key="7">
    <source>
        <dbReference type="Pfam" id="PF16998"/>
    </source>
</evidence>
<evidence type="ECO:0000313" key="8">
    <source>
        <dbReference type="EMBL" id="ORJ60508.1"/>
    </source>
</evidence>
<feature type="chain" id="PRO_5012891180" description="Surface antigen" evidence="5">
    <location>
        <begin position="20"/>
        <end position="156"/>
    </location>
</feature>
<dbReference type="PIRSF" id="PIRSF002721">
    <property type="entry name" value="Surface_antigen_Rickettsia"/>
    <property type="match status" value="1"/>
</dbReference>
<keyword evidence="2 5" id="KW-0732">Signal</keyword>
<dbReference type="InterPro" id="IPR016364">
    <property type="entry name" value="Surface_antigen_Rickettsia"/>
</dbReference>
<keyword evidence="4" id="KW-0449">Lipoprotein</keyword>
<dbReference type="Pfam" id="PF16998">
    <property type="entry name" value="17kDa_Anti_2"/>
    <property type="match status" value="1"/>
</dbReference>
<feature type="signal peptide" evidence="5">
    <location>
        <begin position="1"/>
        <end position="19"/>
    </location>
</feature>
<dbReference type="InterPro" id="IPR032635">
    <property type="entry name" value="Anti_2"/>
</dbReference>
<dbReference type="PANTHER" id="PTHR35603">
    <property type="match status" value="1"/>
</dbReference>
<feature type="domain" description="Surface antigen" evidence="7">
    <location>
        <begin position="92"/>
        <end position="155"/>
    </location>
</feature>
<dbReference type="AlphaFoldDB" id="A0A1X0Y5W0"/>
<organism evidence="8 9">
    <name type="scientific">Geothermobacter hydrogeniphilus</name>
    <dbReference type="NCBI Taxonomy" id="1969733"/>
    <lineage>
        <taxon>Bacteria</taxon>
        <taxon>Pseudomonadati</taxon>
        <taxon>Thermodesulfobacteriota</taxon>
        <taxon>Desulfuromonadia</taxon>
        <taxon>Desulfuromonadales</taxon>
        <taxon>Geothermobacteraceae</taxon>
        <taxon>Geothermobacter</taxon>
    </lineage>
</organism>
<dbReference type="PROSITE" id="PS51257">
    <property type="entry name" value="PROKAR_LIPOPROTEIN"/>
    <property type="match status" value="1"/>
</dbReference>
<dbReference type="STRING" id="1969733.B5V00_08065"/>
<keyword evidence="9" id="KW-1185">Reference proteome</keyword>
<evidence type="ECO:0008006" key="10">
    <source>
        <dbReference type="Google" id="ProtNLM"/>
    </source>
</evidence>
<evidence type="ECO:0000256" key="2">
    <source>
        <dbReference type="ARBA" id="ARBA00022729"/>
    </source>
</evidence>
<comment type="subcellular location">
    <subcellularLocation>
        <location evidence="1">Membrane</location>
    </subcellularLocation>
</comment>
<dbReference type="RefSeq" id="WP_085010263.1">
    <property type="nucleotide sequence ID" value="NZ_NAAD01000008.1"/>
</dbReference>